<dbReference type="Pfam" id="PF03743">
    <property type="entry name" value="TrbI"/>
    <property type="match status" value="1"/>
</dbReference>
<protein>
    <submittedName>
        <fullName evidence="3">Uncharacterized protein</fullName>
    </submittedName>
</protein>
<dbReference type="InterPro" id="IPR005498">
    <property type="entry name" value="T4SS_VirB10/TraB/TrbI"/>
</dbReference>
<feature type="compositionally biased region" description="Pro residues" evidence="1">
    <location>
        <begin position="139"/>
        <end position="149"/>
    </location>
</feature>
<gene>
    <name evidence="3" type="ORF">AA14337_3348</name>
</gene>
<sequence length="466" mass="49214">MADEDDEKKSLVQRLTQDKAGLKLTATALVIGGCVLGYGYFGNSHSKRITQTAEEQSATRKVAGIKEGAGTKSAMSPEDARLSHEQTNIDIQKALKTGGSETPPVLPPVDEQQALPSHLPVDKDETPSTTQTEKKMPDFPMPDEAPPVSKPVKTGKSDTKVINATSHHQLDPELLKSYQAEEMALSKYKTPAVTTVAFEDRTSGATSAGSKSSGGETKVYGLGIGDGHYLEENGQWHDAKQASLWHAGSSSSGSASGDKSPSRSSDADGSQSDDAKFKLPAPGTMLYSVLLGKVDSDAPGTVVAEIRQGAFNGARLLGAFNYTRDGVMISFKTMTFSYTDENGEKRPKTLPINAVALSEKDLSPAMATNIDRHLVESFAVNFAAGFLQGMGQAAASSGSSASYGVGGSTFSNAKLNTTDQLLYGFGQGANQLSSTFQSKYGNLRDTITVKAQTPFALLFLATSGEQ</sequence>
<feature type="compositionally biased region" description="Low complexity" evidence="1">
    <location>
        <begin position="243"/>
        <end position="272"/>
    </location>
</feature>
<keyword evidence="2" id="KW-0812">Transmembrane</keyword>
<feature type="region of interest" description="Disordered" evidence="1">
    <location>
        <begin position="243"/>
        <end position="277"/>
    </location>
</feature>
<feature type="compositionally biased region" description="Basic and acidic residues" evidence="1">
    <location>
        <begin position="120"/>
        <end position="137"/>
    </location>
</feature>
<organism evidence="3 4">
    <name type="scientific">Acetobacter malorum DSM 14337</name>
    <dbReference type="NCBI Taxonomy" id="1307910"/>
    <lineage>
        <taxon>Bacteria</taxon>
        <taxon>Pseudomonadati</taxon>
        <taxon>Pseudomonadota</taxon>
        <taxon>Alphaproteobacteria</taxon>
        <taxon>Acetobacterales</taxon>
        <taxon>Acetobacteraceae</taxon>
        <taxon>Acetobacter</taxon>
    </lineage>
</organism>
<accession>A0ABQ0Q120</accession>
<reference evidence="3" key="1">
    <citation type="submission" date="2013-04" db="EMBL/GenBank/DDBJ databases">
        <title>The genome sequencing project of 58 acetic acid bacteria.</title>
        <authorList>
            <person name="Okamoto-Kainuma A."/>
            <person name="Ishikawa M."/>
            <person name="Umino S."/>
            <person name="Koizumi Y."/>
            <person name="Shiwa Y."/>
            <person name="Yoshikawa H."/>
            <person name="Matsutani M."/>
            <person name="Matsushita K."/>
        </authorList>
    </citation>
    <scope>NUCLEOTIDE SEQUENCE</scope>
    <source>
        <strain evidence="3">DSM 14337</strain>
    </source>
</reference>
<keyword evidence="2" id="KW-1133">Transmembrane helix</keyword>
<feature type="transmembrane region" description="Helical" evidence="2">
    <location>
        <begin position="21"/>
        <end position="41"/>
    </location>
</feature>
<proteinExistence type="predicted"/>
<dbReference type="GeneID" id="29557164"/>
<keyword evidence="2" id="KW-0472">Membrane</keyword>
<keyword evidence="4" id="KW-1185">Reference proteome</keyword>
<dbReference type="CDD" id="cd16431">
    <property type="entry name" value="IcmE"/>
    <property type="match status" value="1"/>
</dbReference>
<dbReference type="InterPro" id="IPR049855">
    <property type="entry name" value="DotG/IcmE-like_C"/>
</dbReference>
<comment type="caution">
    <text evidence="3">The sequence shown here is derived from an EMBL/GenBank/DDBJ whole genome shotgun (WGS) entry which is preliminary data.</text>
</comment>
<evidence type="ECO:0000256" key="2">
    <source>
        <dbReference type="SAM" id="Phobius"/>
    </source>
</evidence>
<dbReference type="Proteomes" id="UP001065047">
    <property type="component" value="Unassembled WGS sequence"/>
</dbReference>
<name>A0ABQ0Q120_9PROT</name>
<evidence type="ECO:0000313" key="4">
    <source>
        <dbReference type="Proteomes" id="UP001065047"/>
    </source>
</evidence>
<dbReference type="RefSeq" id="WP_061505762.1">
    <property type="nucleotide sequence ID" value="NZ_BAPF01000059.1"/>
</dbReference>
<dbReference type="EMBL" id="BAPF01000059">
    <property type="protein sequence ID" value="GBQ86538.1"/>
    <property type="molecule type" value="Genomic_DNA"/>
</dbReference>
<evidence type="ECO:0000256" key="1">
    <source>
        <dbReference type="SAM" id="MobiDB-lite"/>
    </source>
</evidence>
<evidence type="ECO:0000313" key="3">
    <source>
        <dbReference type="EMBL" id="GBQ86538.1"/>
    </source>
</evidence>
<feature type="region of interest" description="Disordered" evidence="1">
    <location>
        <begin position="117"/>
        <end position="157"/>
    </location>
</feature>